<evidence type="ECO:0000313" key="2">
    <source>
        <dbReference type="Proteomes" id="UP000216074"/>
    </source>
</evidence>
<name>A0A261FSG5_9BIFI</name>
<dbReference type="EMBL" id="MWWY01000048">
    <property type="protein sequence ID" value="OZG62122.1"/>
    <property type="molecule type" value="Genomic_DNA"/>
</dbReference>
<proteinExistence type="predicted"/>
<organism evidence="1 2">
    <name type="scientific">Bifidobacterium hapali</name>
    <dbReference type="NCBI Taxonomy" id="1630172"/>
    <lineage>
        <taxon>Bacteria</taxon>
        <taxon>Bacillati</taxon>
        <taxon>Actinomycetota</taxon>
        <taxon>Actinomycetes</taxon>
        <taxon>Bifidobacteriales</taxon>
        <taxon>Bifidobacteriaceae</taxon>
        <taxon>Bifidobacterium</taxon>
    </lineage>
</organism>
<reference evidence="1 2" key="1">
    <citation type="journal article" date="2017" name="BMC Genomics">
        <title>Comparative genomic and phylogenomic analyses of the Bifidobacteriaceae family.</title>
        <authorList>
            <person name="Lugli G.A."/>
            <person name="Milani C."/>
            <person name="Turroni F."/>
            <person name="Duranti S."/>
            <person name="Mancabelli L."/>
            <person name="Mangifesta M."/>
            <person name="Ferrario C."/>
            <person name="Modesto M."/>
            <person name="Mattarelli P."/>
            <person name="Jiri K."/>
            <person name="van Sinderen D."/>
            <person name="Ventura M."/>
        </authorList>
    </citation>
    <scope>NUCLEOTIDE SEQUENCE [LARGE SCALE GENOMIC DNA]</scope>
    <source>
        <strain evidence="1 2">DSM 100202</strain>
    </source>
</reference>
<dbReference type="AlphaFoldDB" id="A0A261FSG5"/>
<keyword evidence="2" id="KW-1185">Reference proteome</keyword>
<dbReference type="RefSeq" id="WP_211279735.1">
    <property type="nucleotide sequence ID" value="NZ_MWWY01000048.1"/>
</dbReference>
<gene>
    <name evidence="1" type="ORF">BHAP_2143</name>
</gene>
<comment type="caution">
    <text evidence="1">The sequence shown here is derived from an EMBL/GenBank/DDBJ whole genome shotgun (WGS) entry which is preliminary data.</text>
</comment>
<dbReference type="CDD" id="cd06530">
    <property type="entry name" value="S26_SPase_I"/>
    <property type="match status" value="1"/>
</dbReference>
<protein>
    <recommendedName>
        <fullName evidence="3">Peptidase S24-like protein</fullName>
    </recommendedName>
</protein>
<evidence type="ECO:0000313" key="1">
    <source>
        <dbReference type="EMBL" id="OZG62122.1"/>
    </source>
</evidence>
<dbReference type="Proteomes" id="UP000216074">
    <property type="component" value="Unassembled WGS sequence"/>
</dbReference>
<dbReference type="GO" id="GO:0004252">
    <property type="term" value="F:serine-type endopeptidase activity"/>
    <property type="evidence" value="ECO:0007669"/>
    <property type="project" value="InterPro"/>
</dbReference>
<dbReference type="GO" id="GO:0006465">
    <property type="term" value="P:signal peptide processing"/>
    <property type="evidence" value="ECO:0007669"/>
    <property type="project" value="InterPro"/>
</dbReference>
<evidence type="ECO:0008006" key="3">
    <source>
        <dbReference type="Google" id="ProtNLM"/>
    </source>
</evidence>
<accession>A0A261FSG5</accession>
<dbReference type="InterPro" id="IPR019533">
    <property type="entry name" value="Peptidase_S26"/>
</dbReference>
<sequence>MSDQAVAEKTRETMPISDRMSAVHTIAGTGTDVLGEGASASDQCIVGVDIESVLAREGLFVSTTVGISMFPMLRNRRDTIIIRPLDATSGKRLAVGDVALYRVADRYVLHRVIGVRDGWYAIRGDNCVTTEHVADKQILGRLVEFYRGTRHISCTSPWYRCYWRVWLAIWPLRLCWKQMRHSVGNVLRRFGWQGLHHEPF</sequence>